<feature type="transmembrane region" description="Helical" evidence="1">
    <location>
        <begin position="291"/>
        <end position="307"/>
    </location>
</feature>
<organism evidence="2 3">
    <name type="scientific">Roseiflexus castenholzii (strain DSM 13941 / HLO8)</name>
    <dbReference type="NCBI Taxonomy" id="383372"/>
    <lineage>
        <taxon>Bacteria</taxon>
        <taxon>Bacillati</taxon>
        <taxon>Chloroflexota</taxon>
        <taxon>Chloroflexia</taxon>
        <taxon>Chloroflexales</taxon>
        <taxon>Roseiflexineae</taxon>
        <taxon>Roseiflexaceae</taxon>
        <taxon>Roseiflexus</taxon>
    </lineage>
</organism>
<evidence type="ECO:0000313" key="2">
    <source>
        <dbReference type="EMBL" id="ABU58571.1"/>
    </source>
</evidence>
<dbReference type="RefSeq" id="WP_012120995.1">
    <property type="nucleotide sequence ID" value="NC_009767.1"/>
</dbReference>
<proteinExistence type="predicted"/>
<protein>
    <recommendedName>
        <fullName evidence="4">Glycosyltransferase RgtA/B/C/D-like domain-containing protein</fullName>
    </recommendedName>
</protein>
<feature type="transmembrane region" description="Helical" evidence="1">
    <location>
        <begin position="487"/>
        <end position="506"/>
    </location>
</feature>
<reference evidence="2 3" key="1">
    <citation type="submission" date="2007-08" db="EMBL/GenBank/DDBJ databases">
        <title>Complete sequence of Roseiflexus castenholzii DSM 13941.</title>
        <authorList>
            <consortium name="US DOE Joint Genome Institute"/>
            <person name="Copeland A."/>
            <person name="Lucas S."/>
            <person name="Lapidus A."/>
            <person name="Barry K."/>
            <person name="Glavina del Rio T."/>
            <person name="Dalin E."/>
            <person name="Tice H."/>
            <person name="Pitluck S."/>
            <person name="Thompson L.S."/>
            <person name="Brettin T."/>
            <person name="Bruce D."/>
            <person name="Detter J.C."/>
            <person name="Han C."/>
            <person name="Tapia R."/>
            <person name="Schmutz J."/>
            <person name="Larimer F."/>
            <person name="Land M."/>
            <person name="Hauser L."/>
            <person name="Kyrpides N."/>
            <person name="Mikhailova N."/>
            <person name="Bryant D.A."/>
            <person name="Hanada S."/>
            <person name="Tsukatani Y."/>
            <person name="Richardson P."/>
        </authorList>
    </citation>
    <scope>NUCLEOTIDE SEQUENCE [LARGE SCALE GENOMIC DNA]</scope>
    <source>
        <strain evidence="3">DSM 13941 / HLO8</strain>
    </source>
</reference>
<feature type="transmembrane region" description="Helical" evidence="1">
    <location>
        <begin position="434"/>
        <end position="451"/>
    </location>
</feature>
<evidence type="ECO:0000256" key="1">
    <source>
        <dbReference type="SAM" id="Phobius"/>
    </source>
</evidence>
<keyword evidence="1" id="KW-0472">Membrane</keyword>
<feature type="transmembrane region" description="Helical" evidence="1">
    <location>
        <begin position="512"/>
        <end position="537"/>
    </location>
</feature>
<keyword evidence="1" id="KW-0812">Transmembrane</keyword>
<dbReference type="EMBL" id="CP000804">
    <property type="protein sequence ID" value="ABU58571.1"/>
    <property type="molecule type" value="Genomic_DNA"/>
</dbReference>
<feature type="transmembrane region" description="Helical" evidence="1">
    <location>
        <begin position="80"/>
        <end position="99"/>
    </location>
</feature>
<dbReference type="eggNOG" id="COG1807">
    <property type="taxonomic scope" value="Bacteria"/>
</dbReference>
<evidence type="ECO:0000313" key="3">
    <source>
        <dbReference type="Proteomes" id="UP000000263"/>
    </source>
</evidence>
<sequence>MRRQPATYDLFFPATSGDLVIAFESNLYTPSSTDPRRLGIALDQVEVQGQRMLPPLTTTMQILAIISLFWFFWRRVGLKPAMIFLLTGVVLLAALVGLFQARLFITVALGHWIAVLVLLHLVLWPLQQLMRTIVRRYNLTVSAVGWKWLWGIFGAALLFKVGGALYPHAIFIDEWPHMQRVQMVLDGRFLELYRPGFTSFLGGTVGLEAGYLPYSPLWYLLIAPIHMAGIPIGDAMNGLNALLDVSKGLMIFLITLRTLDRERPALIASGLYHLLPMPYFLMSWGNYPTQFGLWASLVVLTFLALNYQQMPVLREWKRFGLWVGLLALSILSYTIIGVMTFTMLGILMLFKILQGVKGSRSFILSLLIGMILAEGFAFTVYHVQFVSVFLNSTLPAVVNNIINMAGAELRPDVEARESPLSNFLANTIFLRNHTTYLLLLLTMVGLGGLYFDQSGRRYGSFWSAWLAIFVLYTLVSAYVADMVLKHILFVMPLICISAALALNAIWDRWRYGRLATIVTALFLFAVVVERWWFYLLIKRHDVM</sequence>
<feature type="transmembrane region" description="Helical" evidence="1">
    <location>
        <begin position="463"/>
        <end position="480"/>
    </location>
</feature>
<name>A7NM16_ROSCS</name>
<dbReference type="AlphaFoldDB" id="A7NM16"/>
<gene>
    <name evidence="2" type="ordered locus">Rcas_2491</name>
</gene>
<feature type="transmembrane region" description="Helical" evidence="1">
    <location>
        <begin position="52"/>
        <end position="73"/>
    </location>
</feature>
<dbReference type="HOGENOM" id="CLU_408752_0_0_0"/>
<feature type="transmembrane region" description="Helical" evidence="1">
    <location>
        <begin position="319"/>
        <end position="350"/>
    </location>
</feature>
<feature type="transmembrane region" description="Helical" evidence="1">
    <location>
        <begin position="362"/>
        <end position="383"/>
    </location>
</feature>
<keyword evidence="1" id="KW-1133">Transmembrane helix</keyword>
<dbReference type="Proteomes" id="UP000000263">
    <property type="component" value="Chromosome"/>
</dbReference>
<accession>A7NM16</accession>
<keyword evidence="3" id="KW-1185">Reference proteome</keyword>
<feature type="transmembrane region" description="Helical" evidence="1">
    <location>
        <begin position="105"/>
        <end position="126"/>
    </location>
</feature>
<evidence type="ECO:0008006" key="4">
    <source>
        <dbReference type="Google" id="ProtNLM"/>
    </source>
</evidence>
<feature type="transmembrane region" description="Helical" evidence="1">
    <location>
        <begin position="147"/>
        <end position="166"/>
    </location>
</feature>
<dbReference type="KEGG" id="rca:Rcas_2491"/>